<gene>
    <name evidence="1" type="ORF">F3Y22_tig00110121pilonHSYRG00009</name>
</gene>
<accession>A0A6A3BH17</accession>
<organism evidence="1 2">
    <name type="scientific">Hibiscus syriacus</name>
    <name type="common">Rose of Sharon</name>
    <dbReference type="NCBI Taxonomy" id="106335"/>
    <lineage>
        <taxon>Eukaryota</taxon>
        <taxon>Viridiplantae</taxon>
        <taxon>Streptophyta</taxon>
        <taxon>Embryophyta</taxon>
        <taxon>Tracheophyta</taxon>
        <taxon>Spermatophyta</taxon>
        <taxon>Magnoliopsida</taxon>
        <taxon>eudicotyledons</taxon>
        <taxon>Gunneridae</taxon>
        <taxon>Pentapetalae</taxon>
        <taxon>rosids</taxon>
        <taxon>malvids</taxon>
        <taxon>Malvales</taxon>
        <taxon>Malvaceae</taxon>
        <taxon>Malvoideae</taxon>
        <taxon>Hibiscus</taxon>
    </lineage>
</organism>
<comment type="caution">
    <text evidence="1">The sequence shown here is derived from an EMBL/GenBank/DDBJ whole genome shotgun (WGS) entry which is preliminary data.</text>
</comment>
<name>A0A6A3BH17_HIBSY</name>
<evidence type="ECO:0000313" key="1">
    <source>
        <dbReference type="EMBL" id="KAE8716390.1"/>
    </source>
</evidence>
<reference evidence="1" key="1">
    <citation type="submission" date="2019-09" db="EMBL/GenBank/DDBJ databases">
        <title>Draft genome information of white flower Hibiscus syriacus.</title>
        <authorList>
            <person name="Kim Y.-M."/>
        </authorList>
    </citation>
    <scope>NUCLEOTIDE SEQUENCE [LARGE SCALE GENOMIC DNA]</scope>
    <source>
        <strain evidence="1">YM2019G1</strain>
    </source>
</reference>
<dbReference type="Proteomes" id="UP000436088">
    <property type="component" value="Unassembled WGS sequence"/>
</dbReference>
<sequence length="281" mass="32171">MTKFPTWSVSSWVLVRRTLRASFVAVEWLHHGLDELESFPARNVCGCRPLEISVEFSEGRHAKNSETFIVEIIVVVSYFKCSLSDVLQLPFDLKYLGGISKIRVVFFDCIPRIFCSFEEVVVGSVVAGRGMSPLIYPTLPRPRITIMTDWDHCRKFFPSSRWYLSMTCVDEANGWYGGTLLGDQDESIEIYRHYAKLCRGPAMEPFQRDLERENHYADLLQMNTIDVVDDASVEAEMAEALREYDLIGADLGIFPVSCKSFTEDPSRLTRWIIGEDKLQKV</sequence>
<dbReference type="AlphaFoldDB" id="A0A6A3BH17"/>
<evidence type="ECO:0000313" key="2">
    <source>
        <dbReference type="Proteomes" id="UP000436088"/>
    </source>
</evidence>
<keyword evidence="2" id="KW-1185">Reference proteome</keyword>
<protein>
    <submittedName>
        <fullName evidence="1">U3 small nucleolar RNA-associated protein 7-like</fullName>
    </submittedName>
</protein>
<proteinExistence type="predicted"/>
<dbReference type="EMBL" id="VEPZ02000846">
    <property type="protein sequence ID" value="KAE8716390.1"/>
    <property type="molecule type" value="Genomic_DNA"/>
</dbReference>